<protein>
    <submittedName>
        <fullName evidence="5">Monothiol glutaredoxin-S11</fullName>
    </submittedName>
</protein>
<feature type="domain" description="Glutaredoxin" evidence="4">
    <location>
        <begin position="342"/>
        <end position="405"/>
    </location>
</feature>
<dbReference type="GO" id="GO:0005829">
    <property type="term" value="C:cytosol"/>
    <property type="evidence" value="ECO:0007669"/>
    <property type="project" value="TreeGrafter"/>
</dbReference>
<evidence type="ECO:0000256" key="1">
    <source>
        <dbReference type="ARBA" id="ARBA00022723"/>
    </source>
</evidence>
<dbReference type="GO" id="GO:0051536">
    <property type="term" value="F:iron-sulfur cluster binding"/>
    <property type="evidence" value="ECO:0007669"/>
    <property type="project" value="UniProtKB-KW"/>
</dbReference>
<dbReference type="PROSITE" id="PS51354">
    <property type="entry name" value="GLUTAREDOXIN_2"/>
    <property type="match status" value="3"/>
</dbReference>
<gene>
    <name evidence="5" type="ORF">FCC1311_033462</name>
</gene>
<dbReference type="PANTHER" id="PTHR10293">
    <property type="entry name" value="GLUTAREDOXIN FAMILY MEMBER"/>
    <property type="match status" value="1"/>
</dbReference>
<dbReference type="EMBL" id="BEYU01000028">
    <property type="protein sequence ID" value="GBG27123.1"/>
    <property type="molecule type" value="Genomic_DNA"/>
</dbReference>
<organism evidence="5 6">
    <name type="scientific">Hondaea fermentalgiana</name>
    <dbReference type="NCBI Taxonomy" id="2315210"/>
    <lineage>
        <taxon>Eukaryota</taxon>
        <taxon>Sar</taxon>
        <taxon>Stramenopiles</taxon>
        <taxon>Bigyra</taxon>
        <taxon>Labyrinthulomycetes</taxon>
        <taxon>Thraustochytrida</taxon>
        <taxon>Thraustochytriidae</taxon>
        <taxon>Hondaea</taxon>
    </lineage>
</organism>
<evidence type="ECO:0000256" key="3">
    <source>
        <dbReference type="ARBA" id="ARBA00023014"/>
    </source>
</evidence>
<dbReference type="OrthoDB" id="415696at2759"/>
<dbReference type="PANTHER" id="PTHR10293:SF73">
    <property type="entry name" value="GLUTAREDOXIN-3"/>
    <property type="match status" value="1"/>
</dbReference>
<evidence type="ECO:0000256" key="2">
    <source>
        <dbReference type="ARBA" id="ARBA00023004"/>
    </source>
</evidence>
<accession>A0A2R5GEU8</accession>
<comment type="caution">
    <text evidence="5">The sequence shown here is derived from an EMBL/GenBank/DDBJ whole genome shotgun (WGS) entry which is preliminary data.</text>
</comment>
<feature type="domain" description="Glutaredoxin" evidence="4">
    <location>
        <begin position="119"/>
        <end position="183"/>
    </location>
</feature>
<name>A0A2R5GEU8_9STRA</name>
<keyword evidence="3" id="KW-0411">Iron-sulfur</keyword>
<keyword evidence="1" id="KW-0479">Metal-binding</keyword>
<dbReference type="CDD" id="cd03028">
    <property type="entry name" value="GRX_PICOT_like"/>
    <property type="match status" value="2"/>
</dbReference>
<evidence type="ECO:0000259" key="4">
    <source>
        <dbReference type="Pfam" id="PF00462"/>
    </source>
</evidence>
<dbReference type="InterPro" id="IPR004480">
    <property type="entry name" value="Monothiol_GRX-rel"/>
</dbReference>
<dbReference type="Pfam" id="PF00462">
    <property type="entry name" value="Glutaredoxin"/>
    <property type="match status" value="3"/>
</dbReference>
<dbReference type="GO" id="GO:0005634">
    <property type="term" value="C:nucleus"/>
    <property type="evidence" value="ECO:0007669"/>
    <property type="project" value="TreeGrafter"/>
</dbReference>
<evidence type="ECO:0000313" key="6">
    <source>
        <dbReference type="Proteomes" id="UP000241890"/>
    </source>
</evidence>
<dbReference type="Gene3D" id="3.40.30.10">
    <property type="entry name" value="Glutaredoxin"/>
    <property type="match status" value="4"/>
</dbReference>
<dbReference type="FunFam" id="3.40.30.10:FF:000012">
    <property type="entry name" value="Monothiol glutaredoxin"/>
    <property type="match status" value="2"/>
</dbReference>
<dbReference type="GO" id="GO:0046872">
    <property type="term" value="F:metal ion binding"/>
    <property type="evidence" value="ECO:0007669"/>
    <property type="project" value="UniProtKB-KW"/>
</dbReference>
<dbReference type="SUPFAM" id="SSF52833">
    <property type="entry name" value="Thioredoxin-like"/>
    <property type="match status" value="4"/>
</dbReference>
<dbReference type="InterPro" id="IPR036249">
    <property type="entry name" value="Thioredoxin-like_sf"/>
</dbReference>
<dbReference type="InterPro" id="IPR002109">
    <property type="entry name" value="Glutaredoxin"/>
</dbReference>
<proteinExistence type="predicted"/>
<keyword evidence="6" id="KW-1185">Reference proteome</keyword>
<feature type="domain" description="Glutaredoxin" evidence="4">
    <location>
        <begin position="239"/>
        <end position="303"/>
    </location>
</feature>
<dbReference type="AlphaFoldDB" id="A0A2R5GEU8"/>
<reference evidence="5 6" key="1">
    <citation type="submission" date="2017-12" db="EMBL/GenBank/DDBJ databases">
        <title>Sequencing, de novo assembly and annotation of complete genome of a new Thraustochytrid species, strain FCC1311.</title>
        <authorList>
            <person name="Sedici K."/>
            <person name="Godart F."/>
            <person name="Aiese Cigliano R."/>
            <person name="Sanseverino W."/>
            <person name="Barakat M."/>
            <person name="Ortet P."/>
            <person name="Marechal E."/>
            <person name="Cagnac O."/>
            <person name="Amato A."/>
        </authorList>
    </citation>
    <scope>NUCLEOTIDE SEQUENCE [LARGE SCALE GENOMIC DNA]</scope>
</reference>
<evidence type="ECO:0000313" key="5">
    <source>
        <dbReference type="EMBL" id="GBG27123.1"/>
    </source>
</evidence>
<dbReference type="Proteomes" id="UP000241890">
    <property type="component" value="Unassembled WGS sequence"/>
</dbReference>
<keyword evidence="2" id="KW-0408">Iron</keyword>
<sequence length="428" mass="46199">MDQVISLLQGRHGAAVKFIKAEAENAYEAAEAFGVSMVPSFVVLSHAKKVDMVEGANPQKLQVAIEKNLSAAASKPASGAAAEATGSLAAAASAPTAPSAGSSEELDARLRRLTQSGAVVLFMKGSPEAPRCKFSRAMVELLNEKEVRFVSFDILQDPAVREGLKTFANHQTYPQLWVVGKLVGGTDVVKEIAAKDDGKGLQALLVEAANAGAPKRKAAPAGPVVDDEYLRKLVSSAPVLLFMKGSPDTPRCGFSAKMVGLLQDKGIKFSTFDILENEEVRQNLKTFAKWKTYPQLWVNGSLVGGLDIVQEMAEMSDDLADELGIEALDKRLAKLVKQSPNMLFMKGVPDEPRCGFSRQIVEILRAEGISFGSFDILQDEEVRQGLKDFANWRTFPMLFSDGKLVGGLDVVQELQEEGELKETVSQAQ</sequence>
<dbReference type="InterPro" id="IPR033658">
    <property type="entry name" value="GRX_PICOT-like"/>
</dbReference>
<dbReference type="InParanoid" id="A0A2R5GEU8"/>
<dbReference type="GO" id="GO:0006879">
    <property type="term" value="P:intracellular iron ion homeostasis"/>
    <property type="evidence" value="ECO:0007669"/>
    <property type="project" value="TreeGrafter"/>
</dbReference>